<evidence type="ECO:0000256" key="5">
    <source>
        <dbReference type="ARBA" id="ARBA00047942"/>
    </source>
</evidence>
<evidence type="ECO:0000256" key="2">
    <source>
        <dbReference type="ARBA" id="ARBA00022603"/>
    </source>
</evidence>
<dbReference type="SUPFAM" id="SSF53335">
    <property type="entry name" value="S-adenosyl-L-methionine-dependent methyltransferases"/>
    <property type="match status" value="1"/>
</dbReference>
<gene>
    <name evidence="7" type="ORF">CHS0354_000605</name>
</gene>
<dbReference type="Gene3D" id="3.40.50.150">
    <property type="entry name" value="Vaccinia Virus protein VP39"/>
    <property type="match status" value="1"/>
</dbReference>
<evidence type="ECO:0000256" key="1">
    <source>
        <dbReference type="ARBA" id="ARBA00011900"/>
    </source>
</evidence>
<keyword evidence="4" id="KW-0949">S-adenosyl-L-methionine</keyword>
<dbReference type="AlphaFoldDB" id="A0AAE0T732"/>
<organism evidence="7 8">
    <name type="scientific">Potamilus streckersoni</name>
    <dbReference type="NCBI Taxonomy" id="2493646"/>
    <lineage>
        <taxon>Eukaryota</taxon>
        <taxon>Metazoa</taxon>
        <taxon>Spiralia</taxon>
        <taxon>Lophotrochozoa</taxon>
        <taxon>Mollusca</taxon>
        <taxon>Bivalvia</taxon>
        <taxon>Autobranchia</taxon>
        <taxon>Heteroconchia</taxon>
        <taxon>Palaeoheterodonta</taxon>
        <taxon>Unionida</taxon>
        <taxon>Unionoidea</taxon>
        <taxon>Unionidae</taxon>
        <taxon>Ambleminae</taxon>
        <taxon>Lampsilini</taxon>
        <taxon>Potamilus</taxon>
    </lineage>
</organism>
<dbReference type="PANTHER" id="PTHR33841">
    <property type="entry name" value="DNA METHYLTRANSFERASE YEEA-RELATED"/>
    <property type="match status" value="1"/>
</dbReference>
<accession>A0AAE0T732</accession>
<dbReference type="PRINTS" id="PR00507">
    <property type="entry name" value="N12N6MTFRASE"/>
</dbReference>
<dbReference type="EC" id="2.1.1.72" evidence="1"/>
<keyword evidence="3" id="KW-0808">Transferase</keyword>
<reference evidence="7" key="2">
    <citation type="journal article" date="2021" name="Genome Biol. Evol.">
        <title>Developing a high-quality reference genome for a parasitic bivalve with doubly uniparental inheritance (Bivalvia: Unionida).</title>
        <authorList>
            <person name="Smith C.H."/>
        </authorList>
    </citation>
    <scope>NUCLEOTIDE SEQUENCE</scope>
    <source>
        <strain evidence="7">CHS0354</strain>
        <tissue evidence="7">Mantle</tissue>
    </source>
</reference>
<proteinExistence type="predicted"/>
<dbReference type="InterPro" id="IPR011639">
    <property type="entry name" value="MethylTrfase_TaqI-like_dom"/>
</dbReference>
<protein>
    <recommendedName>
        <fullName evidence="1">site-specific DNA-methyltransferase (adenine-specific)</fullName>
        <ecNumber evidence="1">2.1.1.72</ecNumber>
    </recommendedName>
</protein>
<dbReference type="EMBL" id="JAEAOA010000085">
    <property type="protein sequence ID" value="KAK3604941.1"/>
    <property type="molecule type" value="Genomic_DNA"/>
</dbReference>
<dbReference type="GO" id="GO:0003676">
    <property type="term" value="F:nucleic acid binding"/>
    <property type="evidence" value="ECO:0007669"/>
    <property type="project" value="InterPro"/>
</dbReference>
<dbReference type="PROSITE" id="PS00092">
    <property type="entry name" value="N6_MTASE"/>
    <property type="match status" value="1"/>
</dbReference>
<dbReference type="GO" id="GO:0032259">
    <property type="term" value="P:methylation"/>
    <property type="evidence" value="ECO:0007669"/>
    <property type="project" value="UniProtKB-KW"/>
</dbReference>
<evidence type="ECO:0000313" key="7">
    <source>
        <dbReference type="EMBL" id="KAK3604941.1"/>
    </source>
</evidence>
<comment type="caution">
    <text evidence="7">The sequence shown here is derived from an EMBL/GenBank/DDBJ whole genome shotgun (WGS) entry which is preliminary data.</text>
</comment>
<dbReference type="InterPro" id="IPR002052">
    <property type="entry name" value="DNA_methylase_N6_adenine_CS"/>
</dbReference>
<name>A0AAE0T732_9BIVA</name>
<dbReference type="InterPro" id="IPR029063">
    <property type="entry name" value="SAM-dependent_MTases_sf"/>
</dbReference>
<dbReference type="InterPro" id="IPR050953">
    <property type="entry name" value="N4_N6_ade-DNA_methylase"/>
</dbReference>
<evidence type="ECO:0000256" key="4">
    <source>
        <dbReference type="ARBA" id="ARBA00022691"/>
    </source>
</evidence>
<dbReference type="Pfam" id="PF07669">
    <property type="entry name" value="Eco57I"/>
    <property type="match status" value="1"/>
</dbReference>
<keyword evidence="2" id="KW-0489">Methyltransferase</keyword>
<feature type="domain" description="Type II methyltransferase M.TaqI-like" evidence="6">
    <location>
        <begin position="299"/>
        <end position="428"/>
    </location>
</feature>
<dbReference type="Proteomes" id="UP001195483">
    <property type="component" value="Unassembled WGS sequence"/>
</dbReference>
<keyword evidence="8" id="KW-1185">Reference proteome</keyword>
<evidence type="ECO:0000259" key="6">
    <source>
        <dbReference type="Pfam" id="PF07669"/>
    </source>
</evidence>
<comment type="catalytic activity">
    <reaction evidence="5">
        <text>a 2'-deoxyadenosine in DNA + S-adenosyl-L-methionine = an N(6)-methyl-2'-deoxyadenosine in DNA + S-adenosyl-L-homocysteine + H(+)</text>
        <dbReference type="Rhea" id="RHEA:15197"/>
        <dbReference type="Rhea" id="RHEA-COMP:12418"/>
        <dbReference type="Rhea" id="RHEA-COMP:12419"/>
        <dbReference type="ChEBI" id="CHEBI:15378"/>
        <dbReference type="ChEBI" id="CHEBI:57856"/>
        <dbReference type="ChEBI" id="CHEBI:59789"/>
        <dbReference type="ChEBI" id="CHEBI:90615"/>
        <dbReference type="ChEBI" id="CHEBI:90616"/>
        <dbReference type="EC" id="2.1.1.72"/>
    </reaction>
</comment>
<dbReference type="GO" id="GO:0006304">
    <property type="term" value="P:DNA modification"/>
    <property type="evidence" value="ECO:0007669"/>
    <property type="project" value="InterPro"/>
</dbReference>
<evidence type="ECO:0000313" key="8">
    <source>
        <dbReference type="Proteomes" id="UP001195483"/>
    </source>
</evidence>
<reference evidence="7" key="1">
    <citation type="journal article" date="2021" name="Genome Biol. Evol.">
        <title>A High-Quality Reference Genome for a Parasitic Bivalve with Doubly Uniparental Inheritance (Bivalvia: Unionida).</title>
        <authorList>
            <person name="Smith C.H."/>
        </authorList>
    </citation>
    <scope>NUCLEOTIDE SEQUENCE</scope>
    <source>
        <strain evidence="7">CHS0354</strain>
    </source>
</reference>
<reference evidence="7" key="3">
    <citation type="submission" date="2023-05" db="EMBL/GenBank/DDBJ databases">
        <authorList>
            <person name="Smith C.H."/>
        </authorList>
    </citation>
    <scope>NUCLEOTIDE SEQUENCE</scope>
    <source>
        <strain evidence="7">CHS0354</strain>
        <tissue evidence="7">Mantle</tissue>
    </source>
</reference>
<evidence type="ECO:0000256" key="3">
    <source>
        <dbReference type="ARBA" id="ARBA00022679"/>
    </source>
</evidence>
<sequence>MNYKKISETIESKVSELFEDLRSGISAREDSRAFGAMIEKRITQNWTRICNDLGYEPLEIPGRRTIFDFACKIGEQLFGFDVKTKDLDTTSYSDGGVCAVGNLLKYMANDKGIFVIAEFGHNKSGTKNESRDIEYIRIAPFHILPSNCYRIENLGTGQVRLNYTINQVWDEIEWERSYPEEYKQMLIKEFSQSLTSNTTTMNTLSLADNYKRKFGAVFTPSKWADKLVEKHFFKNWLNGAIVLDPTAGEGVFLKSFLKIASKQGIELTHERISRLFGIELNQEYVVNFHDTIEREFAIHFPKSNFVQGDIFFQEKELKADLLIGNPPWVNFTDLEEDYKEKTKHLYIHYGLVKNQKDLLLGNARTDIATLVIAKVLHSNLKENGRAIFFLPLSIFQNDGANQEFRNYNIRGVDFAVEDILDFNGTKIFESILGRYGVAHFARDKKQKFPIEYRILKQNEWETHHAKPLFNLTDPLTVFDSAEAESRLDNFQKISLPKYCQPRQGINTCGANDVFFFTTHEIIDDERVRLKNKLGDEITVNKKYIFPLTVSSTLASQNPKPEKIILVPHFESGKPIDLETLKKDEVLFNYLSKYQALLQNRKGVLINTWINKGFWWALMGVGEYSFASYKIMWKAYGDNIFAPKVLEPDSYFGSWQGNQSLNAYIGVSTLHEANEVFRKLADPMIQEYLSSLRMQGTCNWAQPGRIKKLMEFSLDGRERQPLTWD</sequence>
<dbReference type="PANTHER" id="PTHR33841:SF1">
    <property type="entry name" value="DNA METHYLTRANSFERASE A"/>
    <property type="match status" value="1"/>
</dbReference>
<dbReference type="GO" id="GO:0009007">
    <property type="term" value="F:site-specific DNA-methyltransferase (adenine-specific) activity"/>
    <property type="evidence" value="ECO:0007669"/>
    <property type="project" value="UniProtKB-EC"/>
</dbReference>